<gene>
    <name evidence="2" type="ORF">Athens101428_651</name>
</gene>
<comment type="caution">
    <text evidence="2">The sequence shown here is derived from an EMBL/GenBank/DDBJ whole genome shotgun (WGS) entry which is preliminary data.</text>
</comment>
<reference evidence="2 3" key="1">
    <citation type="submission" date="2017-07" db="EMBL/GenBank/DDBJ databases">
        <title>Mechanisms for carbon and nitrogen cycling indicate functional differentiation within the Candidate Phyla Radiation.</title>
        <authorList>
            <person name="Danczak R.E."/>
            <person name="Johnston M.D."/>
            <person name="Kenah C."/>
            <person name="Slattery M."/>
            <person name="Wrighton K.C."/>
            <person name="Wilkins M.J."/>
        </authorList>
    </citation>
    <scope>NUCLEOTIDE SEQUENCE [LARGE SCALE GENOMIC DNA]</scope>
    <source>
        <strain evidence="2">Athens1014_28</strain>
    </source>
</reference>
<protein>
    <recommendedName>
        <fullName evidence="4">Colicin V production protein</fullName>
    </recommendedName>
</protein>
<evidence type="ECO:0000256" key="1">
    <source>
        <dbReference type="SAM" id="Phobius"/>
    </source>
</evidence>
<sequence>MEKIPSWDVFIGLTFVLGIAYGFILKREKTITVLCSTYIAMVMAGNFTDYVFQFFQGNKVIANQIWVRGNMSEGTVAIALFLLIIFFVSGAINSSASGSGDLSPLEVIIYVALTVALIISTILGFLPETTRVGITQSSRFASIIFEMKPLWIIAPPISLVLLNFRRK</sequence>
<evidence type="ECO:0000313" key="3">
    <source>
        <dbReference type="Proteomes" id="UP000316495"/>
    </source>
</evidence>
<feature type="transmembrane region" description="Helical" evidence="1">
    <location>
        <begin position="107"/>
        <end position="127"/>
    </location>
</feature>
<feature type="transmembrane region" description="Helical" evidence="1">
    <location>
        <begin position="75"/>
        <end position="95"/>
    </location>
</feature>
<organism evidence="2 3">
    <name type="scientific">Candidatus Berkelbacteria bacterium Athens1014_28</name>
    <dbReference type="NCBI Taxonomy" id="2017145"/>
    <lineage>
        <taxon>Bacteria</taxon>
        <taxon>Candidatus Berkelbacteria</taxon>
    </lineage>
</organism>
<feature type="transmembrane region" description="Helical" evidence="1">
    <location>
        <begin position="31"/>
        <end position="55"/>
    </location>
</feature>
<keyword evidence="1" id="KW-0472">Membrane</keyword>
<dbReference type="AlphaFoldDB" id="A0A554LL02"/>
<feature type="transmembrane region" description="Helical" evidence="1">
    <location>
        <begin position="6"/>
        <end position="24"/>
    </location>
</feature>
<evidence type="ECO:0000313" key="2">
    <source>
        <dbReference type="EMBL" id="TSC93543.1"/>
    </source>
</evidence>
<evidence type="ECO:0008006" key="4">
    <source>
        <dbReference type="Google" id="ProtNLM"/>
    </source>
</evidence>
<keyword evidence="1" id="KW-0812">Transmembrane</keyword>
<proteinExistence type="predicted"/>
<dbReference type="EMBL" id="VMGN01000042">
    <property type="protein sequence ID" value="TSC93543.1"/>
    <property type="molecule type" value="Genomic_DNA"/>
</dbReference>
<feature type="transmembrane region" description="Helical" evidence="1">
    <location>
        <begin position="147"/>
        <end position="164"/>
    </location>
</feature>
<dbReference type="Proteomes" id="UP000316495">
    <property type="component" value="Unassembled WGS sequence"/>
</dbReference>
<accession>A0A554LL02</accession>
<keyword evidence="1" id="KW-1133">Transmembrane helix</keyword>
<name>A0A554LL02_9BACT</name>